<dbReference type="PRINTS" id="PR00081">
    <property type="entry name" value="GDHRDH"/>
</dbReference>
<dbReference type="PANTHER" id="PTHR43157:SF31">
    <property type="entry name" value="PHOSPHATIDYLINOSITOL-GLYCAN BIOSYNTHESIS CLASS F PROTEIN"/>
    <property type="match status" value="1"/>
</dbReference>
<feature type="signal peptide" evidence="2">
    <location>
        <begin position="1"/>
        <end position="21"/>
    </location>
</feature>
<proteinExistence type="predicted"/>
<dbReference type="InterPro" id="IPR002347">
    <property type="entry name" value="SDR_fam"/>
</dbReference>
<evidence type="ECO:0000256" key="1">
    <source>
        <dbReference type="ARBA" id="ARBA00023002"/>
    </source>
</evidence>
<feature type="chain" id="PRO_5034277695" evidence="2">
    <location>
        <begin position="22"/>
        <end position="333"/>
    </location>
</feature>
<gene>
    <name evidence="3" type="ORF">FACUT_10048</name>
</gene>
<dbReference type="PANTHER" id="PTHR43157">
    <property type="entry name" value="PHOSPHATIDYLINOSITOL-GLYCAN BIOSYNTHESIS CLASS F PROTEIN-RELATED"/>
    <property type="match status" value="1"/>
</dbReference>
<dbReference type="OrthoDB" id="542013at2759"/>
<dbReference type="Gene3D" id="3.40.50.720">
    <property type="entry name" value="NAD(P)-binding Rossmann-like Domain"/>
    <property type="match status" value="1"/>
</dbReference>
<protein>
    <submittedName>
        <fullName evidence="3">Short-chain dehydrogenase</fullName>
    </submittedName>
</protein>
<name>A0A8H4JK28_9HYPO</name>
<keyword evidence="4" id="KW-1185">Reference proteome</keyword>
<dbReference type="EMBL" id="JAADJF010000302">
    <property type="protein sequence ID" value="KAF4425173.1"/>
    <property type="molecule type" value="Genomic_DNA"/>
</dbReference>
<keyword evidence="1" id="KW-0560">Oxidoreductase</keyword>
<evidence type="ECO:0000256" key="2">
    <source>
        <dbReference type="SAM" id="SignalP"/>
    </source>
</evidence>
<organism evidence="3 4">
    <name type="scientific">Fusarium acutatum</name>
    <dbReference type="NCBI Taxonomy" id="78861"/>
    <lineage>
        <taxon>Eukaryota</taxon>
        <taxon>Fungi</taxon>
        <taxon>Dikarya</taxon>
        <taxon>Ascomycota</taxon>
        <taxon>Pezizomycotina</taxon>
        <taxon>Sordariomycetes</taxon>
        <taxon>Hypocreomycetidae</taxon>
        <taxon>Hypocreales</taxon>
        <taxon>Nectriaceae</taxon>
        <taxon>Fusarium</taxon>
        <taxon>Fusarium fujikuroi species complex</taxon>
    </lineage>
</organism>
<dbReference type="InterPro" id="IPR036291">
    <property type="entry name" value="NAD(P)-bd_dom_sf"/>
</dbReference>
<evidence type="ECO:0000313" key="3">
    <source>
        <dbReference type="EMBL" id="KAF4425173.1"/>
    </source>
</evidence>
<dbReference type="AlphaFoldDB" id="A0A8H4JK28"/>
<keyword evidence="2" id="KW-0732">Signal</keyword>
<comment type="caution">
    <text evidence="3">The sequence shown here is derived from an EMBL/GenBank/DDBJ whole genome shotgun (WGS) entry which is preliminary data.</text>
</comment>
<accession>A0A8H4JK28</accession>
<dbReference type="SUPFAM" id="SSF51735">
    <property type="entry name" value="NAD(P)-binding Rossmann-fold domains"/>
    <property type="match status" value="1"/>
</dbReference>
<reference evidence="3 4" key="1">
    <citation type="submission" date="2020-01" db="EMBL/GenBank/DDBJ databases">
        <title>Identification and distribution of gene clusters putatively required for synthesis of sphingolipid metabolism inhibitors in phylogenetically diverse species of the filamentous fungus Fusarium.</title>
        <authorList>
            <person name="Kim H.-S."/>
            <person name="Busman M."/>
            <person name="Brown D.W."/>
            <person name="Divon H."/>
            <person name="Uhlig S."/>
            <person name="Proctor R.H."/>
        </authorList>
    </citation>
    <scope>NUCLEOTIDE SEQUENCE [LARGE SCALE GENOMIC DNA]</scope>
    <source>
        <strain evidence="3 4">NRRL 13308</strain>
    </source>
</reference>
<dbReference type="GO" id="GO:0016491">
    <property type="term" value="F:oxidoreductase activity"/>
    <property type="evidence" value="ECO:0007669"/>
    <property type="project" value="UniProtKB-KW"/>
</dbReference>
<dbReference type="Pfam" id="PF00106">
    <property type="entry name" value="adh_short"/>
    <property type="match status" value="1"/>
</dbReference>
<sequence>MAGDGIAFFVFRLFLLNQVLGKVPPPKTSFTGKTVIITGGNSGLGFEAIRHVVKLGATKVIMAVRSIEKGEDAKRAIQQSTGCEPDTLEVWALDLSSYASVKAFATSAAAKLPRIDALIENAGIASVEWSMAEDNESMLTVNVISTFLLAYLLLPKLRETAARYNTRPNLTIVTSDMHYTVDFKEKDAPEGIFSCLNNPKRADMANRYPLSKLLEVFIVREMAAQRPAESYPVTINMTNPGLCDSGLGGTETRSLLAKIFYFITARTCEVGSRNLVYSASAGPETHGQYLDRCVVQSPATITAGVAGMNTQRKVWDEVNAKLEKIQPGITKNL</sequence>
<dbReference type="Proteomes" id="UP000536711">
    <property type="component" value="Unassembled WGS sequence"/>
</dbReference>
<evidence type="ECO:0000313" key="4">
    <source>
        <dbReference type="Proteomes" id="UP000536711"/>
    </source>
</evidence>